<accession>A0A5S3V3A4</accession>
<dbReference type="InterPro" id="IPR000524">
    <property type="entry name" value="Tscrpt_reg_HTH_GntR"/>
</dbReference>
<keyword evidence="2" id="KW-0238">DNA-binding</keyword>
<dbReference type="PRINTS" id="PR00035">
    <property type="entry name" value="HTHGNTR"/>
</dbReference>
<dbReference type="InterPro" id="IPR050679">
    <property type="entry name" value="Bact_HTH_transcr_reg"/>
</dbReference>
<feature type="domain" description="HTH gntR-type" evidence="4">
    <location>
        <begin position="16"/>
        <end position="86"/>
    </location>
</feature>
<protein>
    <submittedName>
        <fullName evidence="5">GntR family transcriptional regulator</fullName>
    </submittedName>
</protein>
<dbReference type="GO" id="GO:0003677">
    <property type="term" value="F:DNA binding"/>
    <property type="evidence" value="ECO:0007669"/>
    <property type="project" value="UniProtKB-KW"/>
</dbReference>
<dbReference type="Proteomes" id="UP000307217">
    <property type="component" value="Unassembled WGS sequence"/>
</dbReference>
<dbReference type="InterPro" id="IPR011663">
    <property type="entry name" value="UTRA"/>
</dbReference>
<evidence type="ECO:0000259" key="4">
    <source>
        <dbReference type="PROSITE" id="PS50949"/>
    </source>
</evidence>
<dbReference type="AlphaFoldDB" id="A0A5S3V3A4"/>
<reference evidence="5" key="3">
    <citation type="submission" date="2019-09" db="EMBL/GenBank/DDBJ databases">
        <title>Co-occurence of chitin degradation, pigmentation and bioactivity in marine Pseudoalteromonas.</title>
        <authorList>
            <person name="Sonnenschein E.C."/>
            <person name="Bech P.K."/>
        </authorList>
    </citation>
    <scope>NUCLEOTIDE SEQUENCE</scope>
    <source>
        <strain evidence="5">S3790</strain>
        <strain evidence="6">S3895</strain>
    </source>
</reference>
<reference evidence="7 8" key="2">
    <citation type="submission" date="2019-06" db="EMBL/GenBank/DDBJ databases">
        <title>Co-occurence of chitin degradation, pigmentation and bioactivity in marine Pseudoalteromonas.</title>
        <authorList>
            <person name="Sonnenschein E.C."/>
            <person name="Bech P.K."/>
        </authorList>
    </citation>
    <scope>NUCLEOTIDE SEQUENCE [LARGE SCALE GENOMIC DNA]</scope>
    <source>
        <strain evidence="8">S3790</strain>
        <strain evidence="7">S3895</strain>
    </source>
</reference>
<comment type="caution">
    <text evidence="5">The sequence shown here is derived from an EMBL/GenBank/DDBJ whole genome shotgun (WGS) entry which is preliminary data.</text>
</comment>
<dbReference type="SMART" id="SM00866">
    <property type="entry name" value="UTRA"/>
    <property type="match status" value="1"/>
</dbReference>
<dbReference type="SUPFAM" id="SSF46785">
    <property type="entry name" value="Winged helix' DNA-binding domain"/>
    <property type="match status" value="1"/>
</dbReference>
<evidence type="ECO:0000256" key="1">
    <source>
        <dbReference type="ARBA" id="ARBA00023015"/>
    </source>
</evidence>
<dbReference type="Pfam" id="PF07702">
    <property type="entry name" value="UTRA"/>
    <property type="match status" value="1"/>
</dbReference>
<evidence type="ECO:0000313" key="8">
    <source>
        <dbReference type="Proteomes" id="UP000307217"/>
    </source>
</evidence>
<evidence type="ECO:0000313" key="5">
    <source>
        <dbReference type="EMBL" id="TMO64570.1"/>
    </source>
</evidence>
<dbReference type="CDD" id="cd07377">
    <property type="entry name" value="WHTH_GntR"/>
    <property type="match status" value="1"/>
</dbReference>
<dbReference type="GO" id="GO:0003700">
    <property type="term" value="F:DNA-binding transcription factor activity"/>
    <property type="evidence" value="ECO:0007669"/>
    <property type="project" value="InterPro"/>
</dbReference>
<gene>
    <name evidence="5" type="ORF">CWC19_18270</name>
    <name evidence="6" type="ORF">CWC20_20910</name>
</gene>
<dbReference type="InterPro" id="IPR028978">
    <property type="entry name" value="Chorismate_lyase_/UTRA_dom_sf"/>
</dbReference>
<dbReference type="Gene3D" id="1.10.10.10">
    <property type="entry name" value="Winged helix-like DNA-binding domain superfamily/Winged helix DNA-binding domain"/>
    <property type="match status" value="1"/>
</dbReference>
<keyword evidence="7" id="KW-1185">Reference proteome</keyword>
<dbReference type="EMBL" id="PNBW01000181">
    <property type="protein sequence ID" value="TMO69208.1"/>
    <property type="molecule type" value="Genomic_DNA"/>
</dbReference>
<keyword evidence="1" id="KW-0805">Transcription regulation</keyword>
<dbReference type="GO" id="GO:0045892">
    <property type="term" value="P:negative regulation of DNA-templated transcription"/>
    <property type="evidence" value="ECO:0007669"/>
    <property type="project" value="TreeGrafter"/>
</dbReference>
<dbReference type="Proteomes" id="UP000307164">
    <property type="component" value="Unassembled WGS sequence"/>
</dbReference>
<organism evidence="5 8">
    <name type="scientific">Pseudoalteromonas aurantia</name>
    <dbReference type="NCBI Taxonomy" id="43654"/>
    <lineage>
        <taxon>Bacteria</taxon>
        <taxon>Pseudomonadati</taxon>
        <taxon>Pseudomonadota</taxon>
        <taxon>Gammaproteobacteria</taxon>
        <taxon>Alteromonadales</taxon>
        <taxon>Pseudoalteromonadaceae</taxon>
        <taxon>Pseudoalteromonas</taxon>
    </lineage>
</organism>
<dbReference type="Gene3D" id="3.40.1410.10">
    <property type="entry name" value="Chorismate lyase-like"/>
    <property type="match status" value="1"/>
</dbReference>
<reference evidence="7 8" key="1">
    <citation type="submission" date="2018-01" db="EMBL/GenBank/DDBJ databases">
        <authorList>
            <person name="Paulsen S."/>
            <person name="Gram L.K."/>
        </authorList>
    </citation>
    <scope>NUCLEOTIDE SEQUENCE [LARGE SCALE GENOMIC DNA]</scope>
    <source>
        <strain evidence="5 8">S3790</strain>
        <strain evidence="6 7">S3895</strain>
    </source>
</reference>
<keyword evidence="3" id="KW-0804">Transcription</keyword>
<evidence type="ECO:0000256" key="3">
    <source>
        <dbReference type="ARBA" id="ARBA00023163"/>
    </source>
</evidence>
<sequence length="259" mass="29786">MVTITHDKTTKYSNKMSKNIYAYALVREAIAKNIIEKKLTGNLPSERELCATYEVARSTLRQALGQLENMGLIFRKNRSGWYVCPRKLKYDPMRHASFLQYTTEQGFQPSTVLLSKKQIKPCKEISESLHVDKNTSLTSIKRVRSVDGRAVVVEDLSFSNAHLPEIEKHDLSLSISILLKNTYKHHKVLYDISVESCCLFNPIAQHLNTYDGALGLKVTRIVRDQNGVAFEFDREYWRHDALMIENNAKLDVFIQHLKP</sequence>
<dbReference type="PROSITE" id="PS50949">
    <property type="entry name" value="HTH_GNTR"/>
    <property type="match status" value="1"/>
</dbReference>
<evidence type="ECO:0000313" key="7">
    <source>
        <dbReference type="Proteomes" id="UP000307164"/>
    </source>
</evidence>
<proteinExistence type="predicted"/>
<dbReference type="SMART" id="SM00345">
    <property type="entry name" value="HTH_GNTR"/>
    <property type="match status" value="1"/>
</dbReference>
<name>A0A5S3V3A4_9GAMM</name>
<dbReference type="Pfam" id="PF00392">
    <property type="entry name" value="GntR"/>
    <property type="match status" value="1"/>
</dbReference>
<evidence type="ECO:0000256" key="2">
    <source>
        <dbReference type="ARBA" id="ARBA00023125"/>
    </source>
</evidence>
<dbReference type="RefSeq" id="WP_138675860.1">
    <property type="nucleotide sequence ID" value="NZ_PNBW01000181.1"/>
</dbReference>
<dbReference type="PANTHER" id="PTHR44846:SF1">
    <property type="entry name" value="MANNOSYL-D-GLYCERATE TRANSPORT_METABOLISM SYSTEM REPRESSOR MNGR-RELATED"/>
    <property type="match status" value="1"/>
</dbReference>
<dbReference type="SUPFAM" id="SSF64288">
    <property type="entry name" value="Chorismate lyase-like"/>
    <property type="match status" value="1"/>
</dbReference>
<dbReference type="InterPro" id="IPR036388">
    <property type="entry name" value="WH-like_DNA-bd_sf"/>
</dbReference>
<dbReference type="InterPro" id="IPR036390">
    <property type="entry name" value="WH_DNA-bd_sf"/>
</dbReference>
<dbReference type="PANTHER" id="PTHR44846">
    <property type="entry name" value="MANNOSYL-D-GLYCERATE TRANSPORT/METABOLISM SYSTEM REPRESSOR MNGR-RELATED"/>
    <property type="match status" value="1"/>
</dbReference>
<evidence type="ECO:0000313" key="6">
    <source>
        <dbReference type="EMBL" id="TMO69208.1"/>
    </source>
</evidence>
<dbReference type="EMBL" id="PNBX01000104">
    <property type="protein sequence ID" value="TMO64570.1"/>
    <property type="molecule type" value="Genomic_DNA"/>
</dbReference>